<dbReference type="PANTHER" id="PTHR43149:SF1">
    <property type="entry name" value="DELTA(3,5)-DELTA(2,4)-DIENOYL-COA ISOMERASE, MITOCHONDRIAL"/>
    <property type="match status" value="1"/>
</dbReference>
<feature type="domain" description="Enoyl-CoA hydratase/isomerase" evidence="7">
    <location>
        <begin position="59"/>
        <end position="287"/>
    </location>
</feature>
<dbReference type="UniPathway" id="UPA00659"/>
<dbReference type="CDD" id="cd06558">
    <property type="entry name" value="crotonase-like"/>
    <property type="match status" value="1"/>
</dbReference>
<dbReference type="PANTHER" id="PTHR43149">
    <property type="entry name" value="ENOYL-COA HYDRATASE"/>
    <property type="match status" value="1"/>
</dbReference>
<evidence type="ECO:0000256" key="3">
    <source>
        <dbReference type="ARBA" id="ARBA00022832"/>
    </source>
</evidence>
<dbReference type="AlphaFoldDB" id="A0A448Z1L0"/>
<keyword evidence="4" id="KW-0443">Lipid metabolism</keyword>
<dbReference type="EMBL" id="CAACVS010000070">
    <property type="protein sequence ID" value="VEU35839.1"/>
    <property type="molecule type" value="Genomic_DNA"/>
</dbReference>
<feature type="region of interest" description="Disordered" evidence="6">
    <location>
        <begin position="29"/>
        <end position="49"/>
    </location>
</feature>
<accession>A0A448Z1L0</accession>
<dbReference type="GO" id="GO:0006635">
    <property type="term" value="P:fatty acid beta-oxidation"/>
    <property type="evidence" value="ECO:0007669"/>
    <property type="project" value="UniProtKB-UniPathway"/>
</dbReference>
<dbReference type="Pfam" id="PF16113">
    <property type="entry name" value="ECH_2"/>
    <property type="match status" value="1"/>
</dbReference>
<evidence type="ECO:0000256" key="1">
    <source>
        <dbReference type="ARBA" id="ARBA00005005"/>
    </source>
</evidence>
<evidence type="ECO:0000259" key="7">
    <source>
        <dbReference type="Pfam" id="PF16113"/>
    </source>
</evidence>
<gene>
    <name evidence="8" type="ORF">PSNMU_V1.4_AUG-EV-PASAV3_0026120</name>
</gene>
<dbReference type="Proteomes" id="UP000291116">
    <property type="component" value="Unassembled WGS sequence"/>
</dbReference>
<dbReference type="InterPro" id="IPR018376">
    <property type="entry name" value="Enoyl-CoA_hyd/isom_CS"/>
</dbReference>
<organism evidence="8 9">
    <name type="scientific">Pseudo-nitzschia multistriata</name>
    <dbReference type="NCBI Taxonomy" id="183589"/>
    <lineage>
        <taxon>Eukaryota</taxon>
        <taxon>Sar</taxon>
        <taxon>Stramenopiles</taxon>
        <taxon>Ochrophyta</taxon>
        <taxon>Bacillariophyta</taxon>
        <taxon>Bacillariophyceae</taxon>
        <taxon>Bacillariophycidae</taxon>
        <taxon>Bacillariales</taxon>
        <taxon>Bacillariaceae</taxon>
        <taxon>Pseudo-nitzschia</taxon>
    </lineage>
</organism>
<dbReference type="GO" id="GO:0016853">
    <property type="term" value="F:isomerase activity"/>
    <property type="evidence" value="ECO:0007669"/>
    <property type="project" value="UniProtKB-KW"/>
</dbReference>
<dbReference type="InterPro" id="IPR014748">
    <property type="entry name" value="Enoyl-CoA_hydra_C"/>
</dbReference>
<name>A0A448Z1L0_9STRA</name>
<evidence type="ECO:0000256" key="4">
    <source>
        <dbReference type="ARBA" id="ARBA00023098"/>
    </source>
</evidence>
<evidence type="ECO:0000313" key="8">
    <source>
        <dbReference type="EMBL" id="VEU35839.1"/>
    </source>
</evidence>
<comment type="similarity">
    <text evidence="2">Belongs to the enoyl-CoA hydratase/isomerase family.</text>
</comment>
<dbReference type="OrthoDB" id="14970at2759"/>
<dbReference type="Gene3D" id="1.10.12.10">
    <property type="entry name" value="Lyase 2-enoyl-coa Hydratase, Chain A, domain 2"/>
    <property type="match status" value="1"/>
</dbReference>
<dbReference type="SUPFAM" id="SSF52096">
    <property type="entry name" value="ClpP/crotonase"/>
    <property type="match status" value="1"/>
</dbReference>
<dbReference type="PROSITE" id="PS00166">
    <property type="entry name" value="ENOYL_COA_HYDRATASE"/>
    <property type="match status" value="1"/>
</dbReference>
<reference evidence="8 9" key="1">
    <citation type="submission" date="2019-01" db="EMBL/GenBank/DDBJ databases">
        <authorList>
            <person name="Ferrante I. M."/>
        </authorList>
    </citation>
    <scope>NUCLEOTIDE SEQUENCE [LARGE SCALE GENOMIC DNA]</scope>
    <source>
        <strain evidence="8 9">B856</strain>
    </source>
</reference>
<keyword evidence="3" id="KW-0276">Fatty acid metabolism</keyword>
<dbReference type="InterPro" id="IPR045002">
    <property type="entry name" value="Ech1-like"/>
</dbReference>
<sequence>MTSCSRIGRSGRRYSSLVVGREQRISRRPGFQRRFSGASGGNGSERVATEIDPSTGICRVQLARPDKLNAFDIPMFEAVAETATRLKTDRSIRVVILSGQGRAFSTGLDVKSVLKDGDPRKKIKHLIERRSRPCSVPWNEDQDVKQITSNLAQDVSILWRELDAPVVAVLQGMCYGAGLQVALGADFRYSTPDCRLSVMEGKWGLIPDMGASILLPELVRIDVAKELTMTARIVGGSEAADLGLVTRVCEDPMREAELFAEELVERSPDAVAAAKRLYQRTWTASDEESLRMETELQEQLLVSWNQLAASGRAALGLGVPYTKRKR</sequence>
<protein>
    <recommendedName>
        <fullName evidence="7">Enoyl-CoA hydratase/isomerase domain-containing protein</fullName>
    </recommendedName>
</protein>
<evidence type="ECO:0000313" key="9">
    <source>
        <dbReference type="Proteomes" id="UP000291116"/>
    </source>
</evidence>
<dbReference type="NCBIfam" id="NF005699">
    <property type="entry name" value="PRK07509.1"/>
    <property type="match status" value="1"/>
</dbReference>
<dbReference type="InterPro" id="IPR045004">
    <property type="entry name" value="ECH_dom"/>
</dbReference>
<proteinExistence type="inferred from homology"/>
<evidence type="ECO:0000256" key="5">
    <source>
        <dbReference type="ARBA" id="ARBA00023235"/>
    </source>
</evidence>
<keyword evidence="9" id="KW-1185">Reference proteome</keyword>
<comment type="pathway">
    <text evidence="1">Lipid metabolism; fatty acid beta-oxidation.</text>
</comment>
<evidence type="ECO:0000256" key="2">
    <source>
        <dbReference type="ARBA" id="ARBA00005254"/>
    </source>
</evidence>
<dbReference type="Gene3D" id="3.90.226.10">
    <property type="entry name" value="2-enoyl-CoA Hydratase, Chain A, domain 1"/>
    <property type="match status" value="1"/>
</dbReference>
<dbReference type="InterPro" id="IPR029045">
    <property type="entry name" value="ClpP/crotonase-like_dom_sf"/>
</dbReference>
<evidence type="ECO:0000256" key="6">
    <source>
        <dbReference type="SAM" id="MobiDB-lite"/>
    </source>
</evidence>
<keyword evidence="5" id="KW-0413">Isomerase</keyword>